<reference evidence="2" key="2">
    <citation type="submission" date="2020-05" db="UniProtKB">
        <authorList>
            <consortium name="EnsemblMetazoa"/>
        </authorList>
    </citation>
    <scope>IDENTIFICATION</scope>
    <source>
        <strain evidence="2">IAEA</strain>
    </source>
</reference>
<organism evidence="2 3">
    <name type="scientific">Glossina palpalis gambiensis</name>
    <dbReference type="NCBI Taxonomy" id="67801"/>
    <lineage>
        <taxon>Eukaryota</taxon>
        <taxon>Metazoa</taxon>
        <taxon>Ecdysozoa</taxon>
        <taxon>Arthropoda</taxon>
        <taxon>Hexapoda</taxon>
        <taxon>Insecta</taxon>
        <taxon>Pterygota</taxon>
        <taxon>Neoptera</taxon>
        <taxon>Endopterygota</taxon>
        <taxon>Diptera</taxon>
        <taxon>Brachycera</taxon>
        <taxon>Muscomorpha</taxon>
        <taxon>Hippoboscoidea</taxon>
        <taxon>Glossinidae</taxon>
        <taxon>Glossina</taxon>
    </lineage>
</organism>
<evidence type="ECO:0000313" key="2">
    <source>
        <dbReference type="EnsemblMetazoa" id="GPPI006945-PA"/>
    </source>
</evidence>
<reference evidence="3" key="1">
    <citation type="submission" date="2015-01" db="EMBL/GenBank/DDBJ databases">
        <authorList>
            <person name="Aksoy S."/>
            <person name="Warren W."/>
            <person name="Wilson R.K."/>
        </authorList>
    </citation>
    <scope>NUCLEOTIDE SEQUENCE [LARGE SCALE GENOMIC DNA]</scope>
    <source>
        <strain evidence="3">IAEA</strain>
    </source>
</reference>
<sequence length="198" mass="21782">MDYVAPSVTFFCLTMTTSHSSALYLTFAEAVTAALISLLLLYQVLFDNLGFCPQTLNSSCVFLDKLGLRADIVVEFAKIHCSEIFMRNETSYACNIYDKNVYGVFCGLTDSVLAYMLQTCNFETNTTIVMSKRPNLPSVFIVFSFLIIFFFIFVSHYNASSADDFDITAAGGNVDVNVFVMIMIPGNGRESGIGAGVT</sequence>
<dbReference type="EMBL" id="JXJN01002764">
    <property type="status" value="NOT_ANNOTATED_CDS"/>
    <property type="molecule type" value="Genomic_DNA"/>
</dbReference>
<dbReference type="VEuPathDB" id="VectorBase:GPPI006945"/>
<accession>A0A1B0ASG9</accession>
<dbReference type="Proteomes" id="UP000092460">
    <property type="component" value="Unassembled WGS sequence"/>
</dbReference>
<name>A0A1B0ASG9_9MUSC</name>
<keyword evidence="1" id="KW-0472">Membrane</keyword>
<keyword evidence="1" id="KW-1133">Transmembrane helix</keyword>
<dbReference type="EnsemblMetazoa" id="GPPI006945-RA">
    <property type="protein sequence ID" value="GPPI006945-PA"/>
    <property type="gene ID" value="GPPI006945"/>
</dbReference>
<dbReference type="AlphaFoldDB" id="A0A1B0ASG9"/>
<protein>
    <submittedName>
        <fullName evidence="2">Uncharacterized protein</fullName>
    </submittedName>
</protein>
<evidence type="ECO:0000256" key="1">
    <source>
        <dbReference type="SAM" id="Phobius"/>
    </source>
</evidence>
<evidence type="ECO:0000313" key="3">
    <source>
        <dbReference type="Proteomes" id="UP000092460"/>
    </source>
</evidence>
<keyword evidence="1" id="KW-0812">Transmembrane</keyword>
<proteinExistence type="predicted"/>
<feature type="transmembrane region" description="Helical" evidence="1">
    <location>
        <begin position="23"/>
        <end position="42"/>
    </location>
</feature>
<keyword evidence="3" id="KW-1185">Reference proteome</keyword>
<feature type="transmembrane region" description="Helical" evidence="1">
    <location>
        <begin position="139"/>
        <end position="157"/>
    </location>
</feature>
<dbReference type="EMBL" id="JXJN01002765">
    <property type="status" value="NOT_ANNOTATED_CDS"/>
    <property type="molecule type" value="Genomic_DNA"/>
</dbReference>